<dbReference type="Gene3D" id="3.10.50.40">
    <property type="match status" value="1"/>
</dbReference>
<comment type="caution">
    <text evidence="4">The sequence shown here is derived from an EMBL/GenBank/DDBJ whole genome shotgun (WGS) entry which is preliminary data.</text>
</comment>
<dbReference type="InterPro" id="IPR000297">
    <property type="entry name" value="PPIase_PpiC"/>
</dbReference>
<evidence type="ECO:0000313" key="5">
    <source>
        <dbReference type="Proteomes" id="UP000234639"/>
    </source>
</evidence>
<dbReference type="PANTHER" id="PTHR47245">
    <property type="entry name" value="PEPTIDYLPROLYL ISOMERASE"/>
    <property type="match status" value="1"/>
</dbReference>
<dbReference type="SUPFAM" id="SSF54534">
    <property type="entry name" value="FKBP-like"/>
    <property type="match status" value="1"/>
</dbReference>
<dbReference type="PANTHER" id="PTHR47245:SF2">
    <property type="entry name" value="PEPTIDYL-PROLYL CIS-TRANS ISOMERASE HP_0175-RELATED"/>
    <property type="match status" value="1"/>
</dbReference>
<dbReference type="Gene3D" id="1.10.8.1040">
    <property type="match status" value="1"/>
</dbReference>
<sequence length="273" mass="30592">MKKVLFTALSLAVAMSLNAKVFATVDGKDITDVDLAPMLAGMPGVNFETLPAEIQNQVIDRAIDLRVLINEAKKSGIEKDELYKKQLEIVKDDIALRAWQAKELNNTKVSDKEIEDFYNKNKDKFIEPAAIAASHILVEKEDDAKKIIADLSKLKGDALKKKFAETAKEKSLDPSGKQNGGDLGYFVKEQMVPEFGEAADKLKKGELTKTPVKTQFGYHVILKNDAKDKKQLGLAEVKDYIKSIVKQEKFQADFEKKVKDLKSKAKIEYKNKK</sequence>
<dbReference type="AlphaFoldDB" id="A0A2I1NCI6"/>
<evidence type="ECO:0000313" key="4">
    <source>
        <dbReference type="EMBL" id="PKZ30097.1"/>
    </source>
</evidence>
<keyword evidence="2" id="KW-0732">Signal</keyword>
<dbReference type="EMBL" id="PKHU01000001">
    <property type="protein sequence ID" value="PKZ30097.1"/>
    <property type="molecule type" value="Genomic_DNA"/>
</dbReference>
<feature type="domain" description="PpiC" evidence="3">
    <location>
        <begin position="128"/>
        <end position="225"/>
    </location>
</feature>
<gene>
    <name evidence="4" type="ORF">CYJ41_01260</name>
</gene>
<keyword evidence="1" id="KW-0697">Rotamase</keyword>
<reference evidence="4 5" key="1">
    <citation type="submission" date="2017-12" db="EMBL/GenBank/DDBJ databases">
        <title>Phylogenetic diversity of female urinary microbiome.</title>
        <authorList>
            <person name="Thomas-White K."/>
            <person name="Wolfe A.J."/>
        </authorList>
    </citation>
    <scope>NUCLEOTIDE SEQUENCE [LARGE SCALE GENOMIC DNA]</scope>
    <source>
        <strain evidence="4 5">UMB0112</strain>
    </source>
</reference>
<feature type="signal peptide" evidence="2">
    <location>
        <begin position="1"/>
        <end position="19"/>
    </location>
</feature>
<name>A0A2I1NCI6_9BACT</name>
<accession>A0A2I1NCI6</accession>
<protein>
    <submittedName>
        <fullName evidence="4">Peptidylprolyl isomerase</fullName>
    </submittedName>
</protein>
<dbReference type="InterPro" id="IPR027304">
    <property type="entry name" value="Trigger_fact/SurA_dom_sf"/>
</dbReference>
<dbReference type="InterPro" id="IPR046357">
    <property type="entry name" value="PPIase_dom_sf"/>
</dbReference>
<dbReference type="PROSITE" id="PS50198">
    <property type="entry name" value="PPIC_PPIASE_2"/>
    <property type="match status" value="1"/>
</dbReference>
<dbReference type="Proteomes" id="UP000234639">
    <property type="component" value="Unassembled WGS sequence"/>
</dbReference>
<dbReference type="InterPro" id="IPR050245">
    <property type="entry name" value="PrsA_foldase"/>
</dbReference>
<dbReference type="GO" id="GO:0003755">
    <property type="term" value="F:peptidyl-prolyl cis-trans isomerase activity"/>
    <property type="evidence" value="ECO:0007669"/>
    <property type="project" value="UniProtKB-KW"/>
</dbReference>
<keyword evidence="1 4" id="KW-0413">Isomerase</keyword>
<feature type="chain" id="PRO_5014192029" evidence="2">
    <location>
        <begin position="20"/>
        <end position="273"/>
    </location>
</feature>
<dbReference type="RefSeq" id="WP_101636576.1">
    <property type="nucleotide sequence ID" value="NZ_PKHU01000001.1"/>
</dbReference>
<proteinExistence type="predicted"/>
<evidence type="ECO:0000256" key="1">
    <source>
        <dbReference type="PROSITE-ProRule" id="PRU00278"/>
    </source>
</evidence>
<dbReference type="Pfam" id="PF00639">
    <property type="entry name" value="Rotamase"/>
    <property type="match status" value="1"/>
</dbReference>
<evidence type="ECO:0000256" key="2">
    <source>
        <dbReference type="SAM" id="SignalP"/>
    </source>
</evidence>
<organism evidence="4 5">
    <name type="scientific">Campylobacter ureolyticus</name>
    <dbReference type="NCBI Taxonomy" id="827"/>
    <lineage>
        <taxon>Bacteria</taxon>
        <taxon>Pseudomonadati</taxon>
        <taxon>Campylobacterota</taxon>
        <taxon>Epsilonproteobacteria</taxon>
        <taxon>Campylobacterales</taxon>
        <taxon>Campylobacteraceae</taxon>
        <taxon>Campylobacter</taxon>
    </lineage>
</organism>
<evidence type="ECO:0000259" key="3">
    <source>
        <dbReference type="PROSITE" id="PS50198"/>
    </source>
</evidence>
<dbReference type="SUPFAM" id="SSF109998">
    <property type="entry name" value="Triger factor/SurA peptide-binding domain-like"/>
    <property type="match status" value="1"/>
</dbReference>